<proteinExistence type="predicted"/>
<evidence type="ECO:0000313" key="2">
    <source>
        <dbReference type="Proteomes" id="UP000237797"/>
    </source>
</evidence>
<dbReference type="EMBL" id="PVNE01000024">
    <property type="protein sequence ID" value="PRX39510.1"/>
    <property type="molecule type" value="Genomic_DNA"/>
</dbReference>
<comment type="caution">
    <text evidence="1">The sequence shown here is derived from an EMBL/GenBank/DDBJ whole genome shotgun (WGS) entry which is preliminary data.</text>
</comment>
<dbReference type="InterPro" id="IPR036388">
    <property type="entry name" value="WH-like_DNA-bd_sf"/>
</dbReference>
<protein>
    <recommendedName>
        <fullName evidence="3">ArpU family phage transcriptional regulator</fullName>
    </recommendedName>
</protein>
<dbReference type="SUPFAM" id="SSF88659">
    <property type="entry name" value="Sigma3 and sigma4 domains of RNA polymerase sigma factors"/>
    <property type="match status" value="1"/>
</dbReference>
<dbReference type="AlphaFoldDB" id="A0A2T0LC38"/>
<organism evidence="1 2">
    <name type="scientific">Planifilum fimeticola</name>
    <dbReference type="NCBI Taxonomy" id="201975"/>
    <lineage>
        <taxon>Bacteria</taxon>
        <taxon>Bacillati</taxon>
        <taxon>Bacillota</taxon>
        <taxon>Bacilli</taxon>
        <taxon>Bacillales</taxon>
        <taxon>Thermoactinomycetaceae</taxon>
        <taxon>Planifilum</taxon>
    </lineage>
</organism>
<dbReference type="OrthoDB" id="2655247at2"/>
<sequence length="141" mass="16281">MAIDPTLKAGIESDLRKYKRWKARIKEIDDLLADVSIGSGTSDQPVGHSGKINDPTFEMTINRSRLAQERAYLLRRVSRVENALSAMNDEQRQLVRLWYFEEKDRKYIEAEMGIVKNTFYRIKESALEIYAEVAGLISLVR</sequence>
<keyword evidence="2" id="KW-1185">Reference proteome</keyword>
<dbReference type="Gene3D" id="1.10.10.10">
    <property type="entry name" value="Winged helix-like DNA-binding domain superfamily/Winged helix DNA-binding domain"/>
    <property type="match status" value="1"/>
</dbReference>
<reference evidence="1 2" key="1">
    <citation type="submission" date="2018-03" db="EMBL/GenBank/DDBJ databases">
        <title>Genomic Encyclopedia of Archaeal and Bacterial Type Strains, Phase II (KMG-II): from individual species to whole genera.</title>
        <authorList>
            <person name="Goeker M."/>
        </authorList>
    </citation>
    <scope>NUCLEOTIDE SEQUENCE [LARGE SCALE GENOMIC DNA]</scope>
    <source>
        <strain evidence="1 2">DSM 44946</strain>
    </source>
</reference>
<evidence type="ECO:0008006" key="3">
    <source>
        <dbReference type="Google" id="ProtNLM"/>
    </source>
</evidence>
<dbReference type="InterPro" id="IPR013324">
    <property type="entry name" value="RNA_pol_sigma_r3/r4-like"/>
</dbReference>
<gene>
    <name evidence="1" type="ORF">CLV97_12448</name>
</gene>
<dbReference type="Proteomes" id="UP000237797">
    <property type="component" value="Unassembled WGS sequence"/>
</dbReference>
<evidence type="ECO:0000313" key="1">
    <source>
        <dbReference type="EMBL" id="PRX39510.1"/>
    </source>
</evidence>
<name>A0A2T0LC38_9BACL</name>
<accession>A0A2T0LC38</accession>
<dbReference type="RefSeq" id="WP_106346057.1">
    <property type="nucleotide sequence ID" value="NZ_PVNE01000024.1"/>
</dbReference>